<evidence type="ECO:0000313" key="5">
    <source>
        <dbReference type="Proteomes" id="UP001372338"/>
    </source>
</evidence>
<dbReference type="AlphaFoldDB" id="A0AAN9HY73"/>
<evidence type="ECO:0000259" key="3">
    <source>
        <dbReference type="PROSITE" id="PS50102"/>
    </source>
</evidence>
<dbReference type="SUPFAM" id="SSF54928">
    <property type="entry name" value="RNA-binding domain, RBD"/>
    <property type="match status" value="1"/>
</dbReference>
<dbReference type="PANTHER" id="PTHR34427:SF5">
    <property type="entry name" value="DUF4283 DOMAIN-CONTAINING PROTEIN"/>
    <property type="match status" value="1"/>
</dbReference>
<evidence type="ECO:0000313" key="4">
    <source>
        <dbReference type="EMBL" id="KAK7256825.1"/>
    </source>
</evidence>
<proteinExistence type="predicted"/>
<feature type="region of interest" description="Disordered" evidence="2">
    <location>
        <begin position="138"/>
        <end position="162"/>
    </location>
</feature>
<keyword evidence="5" id="KW-1185">Reference proteome</keyword>
<reference evidence="4 5" key="1">
    <citation type="submission" date="2024-01" db="EMBL/GenBank/DDBJ databases">
        <title>The genomes of 5 underutilized Papilionoideae crops provide insights into root nodulation and disease resistanc.</title>
        <authorList>
            <person name="Yuan L."/>
        </authorList>
    </citation>
    <scope>NUCLEOTIDE SEQUENCE [LARGE SCALE GENOMIC DNA]</scope>
    <source>
        <strain evidence="4">ZHUSHIDOU_FW_LH</strain>
        <tissue evidence="4">Leaf</tissue>
    </source>
</reference>
<dbReference type="Proteomes" id="UP001372338">
    <property type="component" value="Unassembled WGS sequence"/>
</dbReference>
<dbReference type="PROSITE" id="PS50102">
    <property type="entry name" value="RRM"/>
    <property type="match status" value="1"/>
</dbReference>
<feature type="domain" description="RRM" evidence="3">
    <location>
        <begin position="59"/>
        <end position="111"/>
    </location>
</feature>
<dbReference type="Pfam" id="PF00076">
    <property type="entry name" value="RRM_1"/>
    <property type="match status" value="1"/>
</dbReference>
<keyword evidence="1" id="KW-0694">RNA-binding</keyword>
<evidence type="ECO:0000256" key="2">
    <source>
        <dbReference type="SAM" id="MobiDB-lite"/>
    </source>
</evidence>
<dbReference type="InterPro" id="IPR035979">
    <property type="entry name" value="RBD_domain_sf"/>
</dbReference>
<dbReference type="PANTHER" id="PTHR34427">
    <property type="entry name" value="DUF4283 DOMAIN PROTEIN"/>
    <property type="match status" value="1"/>
</dbReference>
<feature type="region of interest" description="Disordered" evidence="2">
    <location>
        <begin position="380"/>
        <end position="404"/>
    </location>
</feature>
<organism evidence="4 5">
    <name type="scientific">Crotalaria pallida</name>
    <name type="common">Smooth rattlebox</name>
    <name type="synonym">Crotalaria striata</name>
    <dbReference type="NCBI Taxonomy" id="3830"/>
    <lineage>
        <taxon>Eukaryota</taxon>
        <taxon>Viridiplantae</taxon>
        <taxon>Streptophyta</taxon>
        <taxon>Embryophyta</taxon>
        <taxon>Tracheophyta</taxon>
        <taxon>Spermatophyta</taxon>
        <taxon>Magnoliopsida</taxon>
        <taxon>eudicotyledons</taxon>
        <taxon>Gunneridae</taxon>
        <taxon>Pentapetalae</taxon>
        <taxon>rosids</taxon>
        <taxon>fabids</taxon>
        <taxon>Fabales</taxon>
        <taxon>Fabaceae</taxon>
        <taxon>Papilionoideae</taxon>
        <taxon>50 kb inversion clade</taxon>
        <taxon>genistoids sensu lato</taxon>
        <taxon>core genistoids</taxon>
        <taxon>Crotalarieae</taxon>
        <taxon>Crotalaria</taxon>
    </lineage>
</organism>
<dbReference type="GO" id="GO:0003723">
    <property type="term" value="F:RNA binding"/>
    <property type="evidence" value="ECO:0007669"/>
    <property type="project" value="UniProtKB-UniRule"/>
</dbReference>
<evidence type="ECO:0000256" key="1">
    <source>
        <dbReference type="PROSITE-ProRule" id="PRU00176"/>
    </source>
</evidence>
<protein>
    <recommendedName>
        <fullName evidence="3">RRM domain-containing protein</fullName>
    </recommendedName>
</protein>
<sequence>MREKVRERNSERIREPWESLKHDISLRSLRGDWKKEDDLQHKGYFRPRDFLKSLDEVGLTFFFTNIPDKANQLDMWKVFDKMGRVGDVFIPSKRDKLGRRFGFVRFKQGEDQGSLERKMYDVWVGSYKVQDRASSKQDYRLPLVEPHEPSRPGKEGPKKTPWRDVLLSRGGFGMVKGKTVARRSDSKGSEMPGWSGLSFQPSKEELEDLQECFVGKTRRAEDAVNFQEILFKEGFFTIKSVPMGGNKVLLKGSDKMEIPELLEKEKGWVNSWFESVLGWTPEAGSNERLVWLLRSGVPLHAWHEDFFRLIAKSIGSFITIDDATQKQLRFDVGRVLVSTSVMEGINVVLNVKVAEKIFVIRIIEYSLGVMNPSLLGTKSSMKLSDEEDSSSSGGESEWPEENLELNGGWEVAEGEWEKETSIRSNQRSKDSLIQRVNAEFVDNDLSGKSVGVLVNFDTSRHALYGYGGEGHRLQRNETTSSLQTEVVPETASSVLASEGMNRLALSKGAGGTSQKVHRPLEKKVTFAEVAREYPEEGQQGVEVLGPSLKKKLKGPTNSMGRKRGISFGFPCKALSNQLLLQKKKGISLKTQTSQNPVTIVVSLLSVLMGLPPRLGLESLSLVRLR</sequence>
<dbReference type="EMBL" id="JAYWIO010000006">
    <property type="protein sequence ID" value="KAK7256825.1"/>
    <property type="molecule type" value="Genomic_DNA"/>
</dbReference>
<gene>
    <name evidence="4" type="ORF">RIF29_30346</name>
</gene>
<dbReference type="InterPro" id="IPR000504">
    <property type="entry name" value="RRM_dom"/>
</dbReference>
<dbReference type="InterPro" id="IPR012677">
    <property type="entry name" value="Nucleotide-bd_a/b_plait_sf"/>
</dbReference>
<dbReference type="Gene3D" id="3.30.70.330">
    <property type="match status" value="1"/>
</dbReference>
<accession>A0AAN9HY73</accession>
<name>A0AAN9HY73_CROPI</name>
<comment type="caution">
    <text evidence="4">The sequence shown here is derived from an EMBL/GenBank/DDBJ whole genome shotgun (WGS) entry which is preliminary data.</text>
</comment>